<dbReference type="InterPro" id="IPR023415">
    <property type="entry name" value="LDLR_class-A_CS"/>
</dbReference>
<dbReference type="Pfam" id="PF00057">
    <property type="entry name" value="Ldl_recept_a"/>
    <property type="match status" value="2"/>
</dbReference>
<evidence type="ECO:0000256" key="5">
    <source>
        <dbReference type="ARBA" id="ARBA00022989"/>
    </source>
</evidence>
<dbReference type="Proteomes" id="UP000770661">
    <property type="component" value="Unassembled WGS sequence"/>
</dbReference>
<proteinExistence type="predicted"/>
<feature type="disulfide bond" evidence="8">
    <location>
        <begin position="254"/>
        <end position="269"/>
    </location>
</feature>
<keyword evidence="9" id="KW-0449">Lipoprotein</keyword>
<dbReference type="InterPro" id="IPR002172">
    <property type="entry name" value="LDrepeatLR_classA_rpt"/>
</dbReference>
<evidence type="ECO:0000256" key="2">
    <source>
        <dbReference type="ARBA" id="ARBA00004308"/>
    </source>
</evidence>
<evidence type="ECO:0000313" key="10">
    <source>
        <dbReference type="Proteomes" id="UP000770661"/>
    </source>
</evidence>
<protein>
    <submittedName>
        <fullName evidence="9">Low-density lipoprotein receptor-related protein 2</fullName>
    </submittedName>
</protein>
<keyword evidence="5" id="KW-1133">Transmembrane helix</keyword>
<evidence type="ECO:0000256" key="1">
    <source>
        <dbReference type="ARBA" id="ARBA00004167"/>
    </source>
</evidence>
<keyword evidence="10" id="KW-1185">Reference proteome</keyword>
<dbReference type="InterPro" id="IPR036055">
    <property type="entry name" value="LDL_receptor-like_sf"/>
</dbReference>
<dbReference type="EMBL" id="JACEEZ010011309">
    <property type="protein sequence ID" value="KAG0721365.1"/>
    <property type="molecule type" value="Genomic_DNA"/>
</dbReference>
<sequence length="279" mass="29234">MPRGHPMRFAGAHSACIQGYCRPAGTGFVATGEQLSQGCLVGCHVQESGAVPPGDAWLLLPLHSTKSDGLLGSPCGTTAQCSKHVPGAVCVIQPPPATPPEDLPPHSITAIPGVPQRPLGVPLALCVCPPGHLAAENGTRCIPVLKDVGVTPASLGQRCDGSGQCRASDPFTHCLRGVCHCLHDTRACSARTPGCHPKTFQCISSGRCISWFFLCDGVRHCEDGSDEDTCTPHRCPPLAHTCRDGTCVSRARLCDGRPDCMDGSDERQCDGGEDLLLIC</sequence>
<keyword evidence="4" id="KW-0677">Repeat</keyword>
<accession>A0A8J5CWA2</accession>
<name>A0A8J5CWA2_CHIOP</name>
<keyword evidence="3" id="KW-0812">Transmembrane</keyword>
<dbReference type="PRINTS" id="PR00261">
    <property type="entry name" value="LDLRECEPTOR"/>
</dbReference>
<dbReference type="PROSITE" id="PS01209">
    <property type="entry name" value="LDLRA_1"/>
    <property type="match status" value="1"/>
</dbReference>
<dbReference type="CDD" id="cd00112">
    <property type="entry name" value="LDLa"/>
    <property type="match status" value="2"/>
</dbReference>
<evidence type="ECO:0000313" key="9">
    <source>
        <dbReference type="EMBL" id="KAG0721365.1"/>
    </source>
</evidence>
<comment type="subcellular location">
    <subcellularLocation>
        <location evidence="2">Endomembrane system</location>
    </subcellularLocation>
    <subcellularLocation>
        <location evidence="1">Membrane</location>
        <topology evidence="1">Single-pass membrane protein</topology>
    </subcellularLocation>
</comment>
<evidence type="ECO:0000256" key="7">
    <source>
        <dbReference type="ARBA" id="ARBA00023157"/>
    </source>
</evidence>
<feature type="disulfide bond" evidence="8">
    <location>
        <begin position="235"/>
        <end position="247"/>
    </location>
</feature>
<evidence type="ECO:0000256" key="3">
    <source>
        <dbReference type="ARBA" id="ARBA00022692"/>
    </source>
</evidence>
<keyword evidence="7 8" id="KW-1015">Disulfide bond</keyword>
<dbReference type="SMART" id="SM00192">
    <property type="entry name" value="LDLa"/>
    <property type="match status" value="2"/>
</dbReference>
<keyword evidence="6" id="KW-0472">Membrane</keyword>
<dbReference type="GO" id="GO:0005886">
    <property type="term" value="C:plasma membrane"/>
    <property type="evidence" value="ECO:0007669"/>
    <property type="project" value="TreeGrafter"/>
</dbReference>
<gene>
    <name evidence="9" type="primary">Lrp2_3</name>
    <name evidence="9" type="ORF">GWK47_046633</name>
</gene>
<dbReference type="GO" id="GO:0012505">
    <property type="term" value="C:endomembrane system"/>
    <property type="evidence" value="ECO:0007669"/>
    <property type="project" value="UniProtKB-SubCell"/>
</dbReference>
<dbReference type="PROSITE" id="PS50068">
    <property type="entry name" value="LDLRA_2"/>
    <property type="match status" value="2"/>
</dbReference>
<dbReference type="OrthoDB" id="9978656at2759"/>
<comment type="caution">
    <text evidence="8">Lacks conserved residue(s) required for the propagation of feature annotation.</text>
</comment>
<feature type="disulfide bond" evidence="8">
    <location>
        <begin position="215"/>
        <end position="230"/>
    </location>
</feature>
<evidence type="ECO:0000256" key="4">
    <source>
        <dbReference type="ARBA" id="ARBA00022737"/>
    </source>
</evidence>
<dbReference type="SUPFAM" id="SSF57424">
    <property type="entry name" value="LDL receptor-like module"/>
    <property type="match status" value="2"/>
</dbReference>
<reference evidence="9" key="1">
    <citation type="submission" date="2020-07" db="EMBL/GenBank/DDBJ databases">
        <title>The High-quality genome of the commercially important snow crab, Chionoecetes opilio.</title>
        <authorList>
            <person name="Jeong J.-H."/>
            <person name="Ryu S."/>
        </authorList>
    </citation>
    <scope>NUCLEOTIDE SEQUENCE</scope>
    <source>
        <strain evidence="9">MADBK_172401_WGS</strain>
        <tissue evidence="9">Digestive gland</tissue>
    </source>
</reference>
<dbReference type="PANTHER" id="PTHR24270">
    <property type="entry name" value="LOW-DENSITY LIPOPROTEIN RECEPTOR-RELATED"/>
    <property type="match status" value="1"/>
</dbReference>
<keyword evidence="9" id="KW-0675">Receptor</keyword>
<dbReference type="Gene3D" id="4.10.400.10">
    <property type="entry name" value="Low-density Lipoprotein Receptor"/>
    <property type="match status" value="2"/>
</dbReference>
<comment type="caution">
    <text evidence="9">The sequence shown here is derived from an EMBL/GenBank/DDBJ whole genome shotgun (WGS) entry which is preliminary data.</text>
</comment>
<organism evidence="9 10">
    <name type="scientific">Chionoecetes opilio</name>
    <name type="common">Atlantic snow crab</name>
    <name type="synonym">Cancer opilio</name>
    <dbReference type="NCBI Taxonomy" id="41210"/>
    <lineage>
        <taxon>Eukaryota</taxon>
        <taxon>Metazoa</taxon>
        <taxon>Ecdysozoa</taxon>
        <taxon>Arthropoda</taxon>
        <taxon>Crustacea</taxon>
        <taxon>Multicrustacea</taxon>
        <taxon>Malacostraca</taxon>
        <taxon>Eumalacostraca</taxon>
        <taxon>Eucarida</taxon>
        <taxon>Decapoda</taxon>
        <taxon>Pleocyemata</taxon>
        <taxon>Brachyura</taxon>
        <taxon>Eubrachyura</taxon>
        <taxon>Majoidea</taxon>
        <taxon>Majidae</taxon>
        <taxon>Chionoecetes</taxon>
    </lineage>
</organism>
<dbReference type="InterPro" id="IPR050685">
    <property type="entry name" value="LDLR"/>
</dbReference>
<feature type="disulfide bond" evidence="8">
    <location>
        <begin position="242"/>
        <end position="260"/>
    </location>
</feature>
<evidence type="ECO:0000256" key="6">
    <source>
        <dbReference type="ARBA" id="ARBA00023136"/>
    </source>
</evidence>
<evidence type="ECO:0000256" key="8">
    <source>
        <dbReference type="PROSITE-ProRule" id="PRU00124"/>
    </source>
</evidence>
<dbReference type="GO" id="GO:0016192">
    <property type="term" value="P:vesicle-mediated transport"/>
    <property type="evidence" value="ECO:0007669"/>
    <property type="project" value="UniProtKB-ARBA"/>
</dbReference>
<dbReference type="AlphaFoldDB" id="A0A8J5CWA2"/>